<evidence type="ECO:0000256" key="4">
    <source>
        <dbReference type="ARBA" id="ARBA00023136"/>
    </source>
</evidence>
<feature type="transmembrane region" description="Helical" evidence="5">
    <location>
        <begin position="236"/>
        <end position="256"/>
    </location>
</feature>
<dbReference type="SUPFAM" id="SSF103473">
    <property type="entry name" value="MFS general substrate transporter"/>
    <property type="match status" value="1"/>
</dbReference>
<feature type="transmembrane region" description="Helical" evidence="5">
    <location>
        <begin position="53"/>
        <end position="73"/>
    </location>
</feature>
<keyword evidence="3 5" id="KW-1133">Transmembrane helix</keyword>
<keyword evidence="4 5" id="KW-0472">Membrane</keyword>
<comment type="subcellular location">
    <subcellularLocation>
        <location evidence="1">Membrane</location>
        <topology evidence="1">Multi-pass membrane protein</topology>
    </subcellularLocation>
</comment>
<dbReference type="InterPro" id="IPR051617">
    <property type="entry name" value="UNC-93-like_regulator"/>
</dbReference>
<feature type="transmembrane region" description="Helical" evidence="5">
    <location>
        <begin position="300"/>
        <end position="322"/>
    </location>
</feature>
<gene>
    <name evidence="6" type="ORF">QQS21_002353</name>
</gene>
<feature type="transmembrane region" description="Helical" evidence="5">
    <location>
        <begin position="178"/>
        <end position="199"/>
    </location>
</feature>
<evidence type="ECO:0000256" key="2">
    <source>
        <dbReference type="ARBA" id="ARBA00022692"/>
    </source>
</evidence>
<comment type="caution">
    <text evidence="6">The sequence shown here is derived from an EMBL/GenBank/DDBJ whole genome shotgun (WGS) entry which is preliminary data.</text>
</comment>
<proteinExistence type="predicted"/>
<evidence type="ECO:0000256" key="5">
    <source>
        <dbReference type="SAM" id="Phobius"/>
    </source>
</evidence>
<dbReference type="PANTHER" id="PTHR23294">
    <property type="entry name" value="ET TRANSLATION PRODUCT-RELATED"/>
    <property type="match status" value="1"/>
</dbReference>
<dbReference type="EMBL" id="JASWJB010000027">
    <property type="protein sequence ID" value="KAK2609126.1"/>
    <property type="molecule type" value="Genomic_DNA"/>
</dbReference>
<evidence type="ECO:0000313" key="7">
    <source>
        <dbReference type="Proteomes" id="UP001251528"/>
    </source>
</evidence>
<reference evidence="6" key="1">
    <citation type="submission" date="2023-06" db="EMBL/GenBank/DDBJ databases">
        <title>Conoideocrella luteorostrata (Hypocreales: Clavicipitaceae), a potential biocontrol fungus for elongate hemlock scale in United States Christmas tree production areas.</title>
        <authorList>
            <person name="Barrett H."/>
            <person name="Lovett B."/>
            <person name="Macias A.M."/>
            <person name="Stajich J.E."/>
            <person name="Kasson M.T."/>
        </authorList>
    </citation>
    <scope>NUCLEOTIDE SEQUENCE</scope>
    <source>
        <strain evidence="6">ARSEF 14590</strain>
    </source>
</reference>
<dbReference type="InterPro" id="IPR036259">
    <property type="entry name" value="MFS_trans_sf"/>
</dbReference>
<dbReference type="Pfam" id="PF05978">
    <property type="entry name" value="UNC-93"/>
    <property type="match status" value="1"/>
</dbReference>
<evidence type="ECO:0000256" key="1">
    <source>
        <dbReference type="ARBA" id="ARBA00004141"/>
    </source>
</evidence>
<name>A0AAJ0G2Z9_9HYPO</name>
<feature type="transmembrane region" description="Helical" evidence="5">
    <location>
        <begin position="20"/>
        <end position="41"/>
    </location>
</feature>
<feature type="transmembrane region" description="Helical" evidence="5">
    <location>
        <begin position="80"/>
        <end position="100"/>
    </location>
</feature>
<dbReference type="PANTHER" id="PTHR23294:SF59">
    <property type="entry name" value="UNC93-LIKE PROTEIN C922.05C"/>
    <property type="match status" value="1"/>
</dbReference>
<feature type="transmembrane region" description="Helical" evidence="5">
    <location>
        <begin position="106"/>
        <end position="133"/>
    </location>
</feature>
<keyword evidence="7" id="KW-1185">Reference proteome</keyword>
<dbReference type="AlphaFoldDB" id="A0AAJ0G2Z9"/>
<dbReference type="Proteomes" id="UP001251528">
    <property type="component" value="Unassembled WGS sequence"/>
</dbReference>
<organism evidence="6 7">
    <name type="scientific">Conoideocrella luteorostrata</name>
    <dbReference type="NCBI Taxonomy" id="1105319"/>
    <lineage>
        <taxon>Eukaryota</taxon>
        <taxon>Fungi</taxon>
        <taxon>Dikarya</taxon>
        <taxon>Ascomycota</taxon>
        <taxon>Pezizomycotina</taxon>
        <taxon>Sordariomycetes</taxon>
        <taxon>Hypocreomycetidae</taxon>
        <taxon>Hypocreales</taxon>
        <taxon>Clavicipitaceae</taxon>
        <taxon>Conoideocrella</taxon>
    </lineage>
</organism>
<sequence>MDNSNLSIFSRRRTINQNTISGIVLFFTVGIYLAVLGLGAGGGKVSSQRVSDISNSLLYGIYSIFGFFTGAILNQLGPQITMTIGTIGYPIYIAGLFYYDRTGHEWFPIVGGVLLGLSAPMLWSVSGFIQWAYATEAEKGKYIAIQYFINQVGSVVGSLVAFVLIYRGVDTAEGSPTSVYVAFLVLMALGLVFTVFGLVRPRDVRRADGTAIAVFRAHSVTEELRGVLGVLRDHRVLAMLPVIFSCELALGILPSVNGRYFTLKARAMNNVIFYAVQLPASVGCAWLTDRLPFGRRYRGFISLLVLGVFVFGGWIALLVWISVSKTWAAPPTGGVHWSDNDFGGPFALYLIFGIIYGSHQQVGMWVMGTFTNDPGTLAVYGGLWKGIAAAGVAVQFGMAAGKVSYQ</sequence>
<evidence type="ECO:0000313" key="6">
    <source>
        <dbReference type="EMBL" id="KAK2609126.1"/>
    </source>
</evidence>
<dbReference type="GO" id="GO:0016020">
    <property type="term" value="C:membrane"/>
    <property type="evidence" value="ECO:0007669"/>
    <property type="project" value="UniProtKB-SubCell"/>
</dbReference>
<evidence type="ECO:0000256" key="3">
    <source>
        <dbReference type="ARBA" id="ARBA00022989"/>
    </source>
</evidence>
<evidence type="ECO:0008006" key="8">
    <source>
        <dbReference type="Google" id="ProtNLM"/>
    </source>
</evidence>
<keyword evidence="2 5" id="KW-0812">Transmembrane</keyword>
<accession>A0AAJ0G2Z9</accession>
<protein>
    <recommendedName>
        <fullName evidence="8">Membrane transporter</fullName>
    </recommendedName>
</protein>
<dbReference type="Gene3D" id="1.20.1250.20">
    <property type="entry name" value="MFS general substrate transporter like domains"/>
    <property type="match status" value="1"/>
</dbReference>
<feature type="transmembrane region" description="Helical" evidence="5">
    <location>
        <begin position="342"/>
        <end position="358"/>
    </location>
</feature>
<dbReference type="InterPro" id="IPR010291">
    <property type="entry name" value="Ion_channel_UNC-93"/>
</dbReference>
<feature type="transmembrane region" description="Helical" evidence="5">
    <location>
        <begin position="145"/>
        <end position="166"/>
    </location>
</feature>